<comment type="pathway">
    <text evidence="7">Glycan biosynthesis; glycogen biosynthesis.</text>
</comment>
<dbReference type="Gene3D" id="3.40.50.2000">
    <property type="entry name" value="Glycogen Phosphorylase B"/>
    <property type="match status" value="2"/>
</dbReference>
<feature type="domain" description="Glycosyl transferase family 1" evidence="8">
    <location>
        <begin position="287"/>
        <end position="437"/>
    </location>
</feature>
<sequence>MKVLFAVSECVPFIKSGGLADVAGSLPKELKKLGTDVRVIMPKYQSIPDEYKNQMLKITDFTVQVGWRSQYCGIEKLVYEGVTYYFVDNEYYFKRSQMYGDFDEGEKFSYFNRAVLDAIKELEFYPDVIHCHDWHTGMIPFLLKEQYQSQENYESIRTVFTIHNLQFQGIFPREILGDLLGLDQKYFNPDQLEFHGNVSFMKAALISADKITTVSPTYMEEIKTAYFGENLDGVLRARSHDLSGVLNGIDNELYNPENDAALAASYGPHDHNARMINKLEIQRQFGLPQDKDVPLIAMVTRLTKQKGLELVRGVFPEIMSTGAQLIVLGTGEREFEYYFSHMAATYYEQCRVFIGFNEDLAHRIYAGADLFLMPSKFEPCGLSQLIALRYGAVPIVRETGGLNDTVKSYNGLDSDGNGFTFTNFNAHDMLHTIERALGFYKDKQEWNSLVARVMQMDFSWARSAQIYYDLYDNLCPRSEVHVFECNGV</sequence>
<dbReference type="GO" id="GO:0009011">
    <property type="term" value="F:alpha-1,4-glucan glucosyltransferase (ADP-glucose donor) activity"/>
    <property type="evidence" value="ECO:0007669"/>
    <property type="project" value="UniProtKB-UniRule"/>
</dbReference>
<dbReference type="NCBIfam" id="NF001898">
    <property type="entry name" value="PRK00654.1-1"/>
    <property type="match status" value="1"/>
</dbReference>
<dbReference type="SUPFAM" id="SSF53756">
    <property type="entry name" value="UDP-Glycosyltransferase/glycogen phosphorylase"/>
    <property type="match status" value="1"/>
</dbReference>
<evidence type="ECO:0000259" key="9">
    <source>
        <dbReference type="Pfam" id="PF08323"/>
    </source>
</evidence>
<dbReference type="GO" id="GO:0004373">
    <property type="term" value="F:alpha-1,4-glucan glucosyltransferase (UDP-glucose donor) activity"/>
    <property type="evidence" value="ECO:0007669"/>
    <property type="project" value="InterPro"/>
</dbReference>
<dbReference type="Pfam" id="PF08323">
    <property type="entry name" value="Glyco_transf_5"/>
    <property type="match status" value="1"/>
</dbReference>
<comment type="caution">
    <text evidence="10">The sequence shown here is derived from an EMBL/GenBank/DDBJ whole genome shotgun (WGS) entry which is preliminary data.</text>
</comment>
<proteinExistence type="inferred from homology"/>
<dbReference type="CDD" id="cd03791">
    <property type="entry name" value="GT5_Glycogen_synthase_DULL1-like"/>
    <property type="match status" value="1"/>
</dbReference>
<protein>
    <recommendedName>
        <fullName evidence="7">Glycogen synthase</fullName>
        <ecNumber evidence="7">2.4.1.21</ecNumber>
    </recommendedName>
    <alternativeName>
        <fullName evidence="7">Starch [bacterial glycogen] synthase</fullName>
    </alternativeName>
</protein>
<evidence type="ECO:0000256" key="7">
    <source>
        <dbReference type="HAMAP-Rule" id="MF_00484"/>
    </source>
</evidence>
<dbReference type="InterPro" id="IPR001296">
    <property type="entry name" value="Glyco_trans_1"/>
</dbReference>
<dbReference type="InterPro" id="IPR013534">
    <property type="entry name" value="Starch_synth_cat_dom"/>
</dbReference>
<dbReference type="GO" id="GO:0005978">
    <property type="term" value="P:glycogen biosynthetic process"/>
    <property type="evidence" value="ECO:0007669"/>
    <property type="project" value="UniProtKB-UniRule"/>
</dbReference>
<dbReference type="AlphaFoldDB" id="A0A0M2SPM2"/>
<evidence type="ECO:0000256" key="5">
    <source>
        <dbReference type="ARBA" id="ARBA00022679"/>
    </source>
</evidence>
<evidence type="ECO:0000256" key="3">
    <source>
        <dbReference type="ARBA" id="ARBA00010281"/>
    </source>
</evidence>
<name>A0A0M2SPM2_9BACI</name>
<dbReference type="NCBIfam" id="TIGR02095">
    <property type="entry name" value="glgA"/>
    <property type="match status" value="1"/>
</dbReference>
<keyword evidence="6 7" id="KW-0320">Glycogen biosynthesis</keyword>
<accession>A0A0M2SPM2</accession>
<feature type="binding site" evidence="7">
    <location>
        <position position="15"/>
    </location>
    <ligand>
        <name>ADP-alpha-D-glucose</name>
        <dbReference type="ChEBI" id="CHEBI:57498"/>
    </ligand>
</feature>
<dbReference type="EMBL" id="LAYY01000037">
    <property type="protein sequence ID" value="KKK36203.1"/>
    <property type="molecule type" value="Genomic_DNA"/>
</dbReference>
<dbReference type="PATRIC" id="fig|1408103.3.peg.4520"/>
<feature type="domain" description="Starch synthase catalytic" evidence="9">
    <location>
        <begin position="2"/>
        <end position="236"/>
    </location>
</feature>
<evidence type="ECO:0000256" key="4">
    <source>
        <dbReference type="ARBA" id="ARBA00022676"/>
    </source>
</evidence>
<keyword evidence="11" id="KW-1185">Reference proteome</keyword>
<dbReference type="HAMAP" id="MF_00484">
    <property type="entry name" value="Glycogen_synth"/>
    <property type="match status" value="1"/>
</dbReference>
<comment type="function">
    <text evidence="2 7">Synthesizes alpha-1,4-glucan chains using ADP-glucose.</text>
</comment>
<organism evidence="10 11">
    <name type="scientific">Mesobacillus campisalis</name>
    <dbReference type="NCBI Taxonomy" id="1408103"/>
    <lineage>
        <taxon>Bacteria</taxon>
        <taxon>Bacillati</taxon>
        <taxon>Bacillota</taxon>
        <taxon>Bacilli</taxon>
        <taxon>Bacillales</taxon>
        <taxon>Bacillaceae</taxon>
        <taxon>Mesobacillus</taxon>
    </lineage>
</organism>
<dbReference type="RefSeq" id="WP_046525624.1">
    <property type="nucleotide sequence ID" value="NZ_LAYY01000037.1"/>
</dbReference>
<dbReference type="NCBIfam" id="NF001899">
    <property type="entry name" value="PRK00654.1-2"/>
    <property type="match status" value="1"/>
</dbReference>
<dbReference type="Pfam" id="PF00534">
    <property type="entry name" value="Glycos_transf_1"/>
    <property type="match status" value="1"/>
</dbReference>
<evidence type="ECO:0000313" key="10">
    <source>
        <dbReference type="EMBL" id="KKK36203.1"/>
    </source>
</evidence>
<gene>
    <name evidence="7" type="primary">glgA</name>
    <name evidence="10" type="ORF">WQ57_20545</name>
</gene>
<dbReference type="Proteomes" id="UP000034166">
    <property type="component" value="Unassembled WGS sequence"/>
</dbReference>
<dbReference type="EC" id="2.4.1.21" evidence="7"/>
<evidence type="ECO:0000313" key="11">
    <source>
        <dbReference type="Proteomes" id="UP000034166"/>
    </source>
</evidence>
<reference evidence="10 11" key="1">
    <citation type="submission" date="2015-04" db="EMBL/GenBank/DDBJ databases">
        <title>Taxonomic description and genome sequence of Bacillus campisalis sp. nov., a novel member of the genus Bacillus isolated from solar saltern.</title>
        <authorList>
            <person name="Mathan Kumar R."/>
            <person name="Kaur G."/>
            <person name="Kumar A."/>
            <person name="Singh N.K."/>
            <person name="Kaur N."/>
            <person name="Kumar N."/>
            <person name="Mayilraj S."/>
        </authorList>
    </citation>
    <scope>NUCLEOTIDE SEQUENCE [LARGE SCALE GENOMIC DNA]</scope>
    <source>
        <strain evidence="10 11">SA2-6</strain>
    </source>
</reference>
<keyword evidence="4 7" id="KW-0328">Glycosyltransferase</keyword>
<evidence type="ECO:0000256" key="1">
    <source>
        <dbReference type="ARBA" id="ARBA00001478"/>
    </source>
</evidence>
<evidence type="ECO:0000256" key="2">
    <source>
        <dbReference type="ARBA" id="ARBA00002764"/>
    </source>
</evidence>
<comment type="catalytic activity">
    <reaction evidence="1 7">
        <text>[(1-&gt;4)-alpha-D-glucosyl](n) + ADP-alpha-D-glucose = [(1-&gt;4)-alpha-D-glucosyl](n+1) + ADP + H(+)</text>
        <dbReference type="Rhea" id="RHEA:18189"/>
        <dbReference type="Rhea" id="RHEA-COMP:9584"/>
        <dbReference type="Rhea" id="RHEA-COMP:9587"/>
        <dbReference type="ChEBI" id="CHEBI:15378"/>
        <dbReference type="ChEBI" id="CHEBI:15444"/>
        <dbReference type="ChEBI" id="CHEBI:57498"/>
        <dbReference type="ChEBI" id="CHEBI:456216"/>
        <dbReference type="EC" id="2.4.1.21"/>
    </reaction>
</comment>
<dbReference type="OrthoDB" id="9808590at2"/>
<dbReference type="PANTHER" id="PTHR45825:SF11">
    <property type="entry name" value="ALPHA AMYLASE DOMAIN-CONTAINING PROTEIN"/>
    <property type="match status" value="1"/>
</dbReference>
<comment type="similarity">
    <text evidence="3 7">Belongs to the glycosyltransferase 1 family. Bacterial/plant glycogen synthase subfamily.</text>
</comment>
<keyword evidence="5 7" id="KW-0808">Transferase</keyword>
<dbReference type="InterPro" id="IPR011835">
    <property type="entry name" value="GS/SS"/>
</dbReference>
<evidence type="ECO:0000259" key="8">
    <source>
        <dbReference type="Pfam" id="PF00534"/>
    </source>
</evidence>
<dbReference type="PANTHER" id="PTHR45825">
    <property type="entry name" value="GRANULE-BOUND STARCH SYNTHASE 1, CHLOROPLASTIC/AMYLOPLASTIC"/>
    <property type="match status" value="1"/>
</dbReference>
<evidence type="ECO:0000256" key="6">
    <source>
        <dbReference type="ARBA" id="ARBA00023056"/>
    </source>
</evidence>
<dbReference type="UniPathway" id="UPA00164"/>